<gene>
    <name evidence="4" type="ORF">C7957_12510</name>
    <name evidence="3" type="ORF">C8C76_13611</name>
</gene>
<feature type="transmembrane region" description="Helical" evidence="2">
    <location>
        <begin position="6"/>
        <end position="23"/>
    </location>
</feature>
<accession>A0A2T5RGH4</accession>
<dbReference type="Proteomes" id="UP000244089">
    <property type="component" value="Unassembled WGS sequence"/>
</dbReference>
<evidence type="ECO:0000256" key="2">
    <source>
        <dbReference type="SAM" id="Phobius"/>
    </source>
</evidence>
<dbReference type="Proteomes" id="UP000295176">
    <property type="component" value="Unassembled WGS sequence"/>
</dbReference>
<organism evidence="3 5">
    <name type="scientific">Halanaerobium saccharolyticum</name>
    <dbReference type="NCBI Taxonomy" id="43595"/>
    <lineage>
        <taxon>Bacteria</taxon>
        <taxon>Bacillati</taxon>
        <taxon>Bacillota</taxon>
        <taxon>Clostridia</taxon>
        <taxon>Halanaerobiales</taxon>
        <taxon>Halanaerobiaceae</taxon>
        <taxon>Halanaerobium</taxon>
    </lineage>
</organism>
<reference evidence="3 5" key="1">
    <citation type="submission" date="2018-04" db="EMBL/GenBank/DDBJ databases">
        <title>Subsurface microbial communities from deep shales in Ohio and West Virginia, USA.</title>
        <authorList>
            <person name="Wrighton K."/>
        </authorList>
    </citation>
    <scope>NUCLEOTIDE SEQUENCE [LARGE SCALE GENOMIC DNA]</scope>
    <source>
        <strain evidence="4 6">MSL 7</strain>
        <strain evidence="3 5">WC1</strain>
    </source>
</reference>
<evidence type="ECO:0000256" key="1">
    <source>
        <dbReference type="SAM" id="MobiDB-lite"/>
    </source>
</evidence>
<feature type="compositionally biased region" description="Acidic residues" evidence="1">
    <location>
        <begin position="88"/>
        <end position="108"/>
    </location>
</feature>
<feature type="transmembrane region" description="Helical" evidence="2">
    <location>
        <begin position="30"/>
        <end position="55"/>
    </location>
</feature>
<feature type="region of interest" description="Disordered" evidence="1">
    <location>
        <begin position="65"/>
        <end position="124"/>
    </location>
</feature>
<evidence type="ECO:0000313" key="4">
    <source>
        <dbReference type="EMBL" id="TDP89234.1"/>
    </source>
</evidence>
<dbReference type="AlphaFoldDB" id="A0A2T5RGH4"/>
<evidence type="ECO:0000313" key="5">
    <source>
        <dbReference type="Proteomes" id="UP000244089"/>
    </source>
</evidence>
<feature type="compositionally biased region" description="Basic and acidic residues" evidence="1">
    <location>
        <begin position="70"/>
        <end position="87"/>
    </location>
</feature>
<proteinExistence type="predicted"/>
<keyword evidence="2" id="KW-0472">Membrane</keyword>
<dbReference type="EMBL" id="SNXX01000025">
    <property type="protein sequence ID" value="TDP89234.1"/>
    <property type="molecule type" value="Genomic_DNA"/>
</dbReference>
<evidence type="ECO:0000313" key="6">
    <source>
        <dbReference type="Proteomes" id="UP000295176"/>
    </source>
</evidence>
<name>A0A2T5RGH4_9FIRM</name>
<keyword evidence="2" id="KW-0812">Transmembrane</keyword>
<dbReference type="EMBL" id="QAXS01000036">
    <property type="protein sequence ID" value="PTV93805.1"/>
    <property type="molecule type" value="Genomic_DNA"/>
</dbReference>
<protein>
    <submittedName>
        <fullName evidence="3">Uncharacterized protein</fullName>
    </submittedName>
</protein>
<keyword evidence="2" id="KW-1133">Transmembrane helix</keyword>
<evidence type="ECO:0000313" key="3">
    <source>
        <dbReference type="EMBL" id="PTV93805.1"/>
    </source>
</evidence>
<dbReference type="RefSeq" id="WP_108142027.1">
    <property type="nucleotide sequence ID" value="NZ_QAXS01000036.1"/>
</dbReference>
<comment type="caution">
    <text evidence="3">The sequence shown here is derived from an EMBL/GenBank/DDBJ whole genome shotgun (WGS) entry which is preliminary data.</text>
</comment>
<sequence length="124" mass="14210">MVVNSLIIGLITYAAAVIYNLSIRRSLEVVFYLGLKFLIYTTLMTLFLQLSYFLIKNYGSEAEFEPEADQTQKEEAVSEAEQNKTGEEVEAEQDFAESAVENDFESEDFSAFNPEEFDYQQNNN</sequence>
<dbReference type="OrthoDB" id="2112910at2"/>